<sequence length="184" mass="20397">MQDYKGVLTPMCSGKLPRAADGSPSAHATLYRRTLGGDPNDRISTSGYVLFFGPNPVSWSSKKQQVVARSSNEAEYKSVANELAELIWVRNLLNELRITIPNTPTIICDNVGVTYLYHNPVFHSRMKHIAVDFCYATNQVQAHHVLVTHTHACDQLADTFTKPLPKPAFGRCHSKLGIVALHLT</sequence>
<dbReference type="PANTHER" id="PTHR11439">
    <property type="entry name" value="GAG-POL-RELATED RETROTRANSPOSON"/>
    <property type="match status" value="1"/>
</dbReference>
<evidence type="ECO:0000313" key="1">
    <source>
        <dbReference type="EMBL" id="KAH0757329.1"/>
    </source>
</evidence>
<comment type="caution">
    <text evidence="1">The sequence shown here is derived from an EMBL/GenBank/DDBJ whole genome shotgun (WGS) entry which is preliminary data.</text>
</comment>
<keyword evidence="2" id="KW-1185">Reference proteome</keyword>
<reference evidence="1 2" key="1">
    <citation type="journal article" date="2021" name="bioRxiv">
        <title>Chromosome-scale and haplotype-resolved genome assembly of a tetraploid potato cultivar.</title>
        <authorList>
            <person name="Sun H."/>
            <person name="Jiao W.-B."/>
            <person name="Krause K."/>
            <person name="Campoy J.A."/>
            <person name="Goel M."/>
            <person name="Folz-Donahue K."/>
            <person name="Kukat C."/>
            <person name="Huettel B."/>
            <person name="Schneeberger K."/>
        </authorList>
    </citation>
    <scope>NUCLEOTIDE SEQUENCE [LARGE SCALE GENOMIC DNA]</scope>
    <source>
        <strain evidence="1">SolTubOtavaFocal</strain>
        <tissue evidence="1">Leaves</tissue>
    </source>
</reference>
<dbReference type="SUPFAM" id="SSF56672">
    <property type="entry name" value="DNA/RNA polymerases"/>
    <property type="match status" value="1"/>
</dbReference>
<dbReference type="InterPro" id="IPR043502">
    <property type="entry name" value="DNA/RNA_pol_sf"/>
</dbReference>
<proteinExistence type="predicted"/>
<organism evidence="1 2">
    <name type="scientific">Solanum tuberosum</name>
    <name type="common">Potato</name>
    <dbReference type="NCBI Taxonomy" id="4113"/>
    <lineage>
        <taxon>Eukaryota</taxon>
        <taxon>Viridiplantae</taxon>
        <taxon>Streptophyta</taxon>
        <taxon>Embryophyta</taxon>
        <taxon>Tracheophyta</taxon>
        <taxon>Spermatophyta</taxon>
        <taxon>Magnoliopsida</taxon>
        <taxon>eudicotyledons</taxon>
        <taxon>Gunneridae</taxon>
        <taxon>Pentapetalae</taxon>
        <taxon>asterids</taxon>
        <taxon>lamiids</taxon>
        <taxon>Solanales</taxon>
        <taxon>Solanaceae</taxon>
        <taxon>Solanoideae</taxon>
        <taxon>Solaneae</taxon>
        <taxon>Solanum</taxon>
    </lineage>
</organism>
<gene>
    <name evidence="1" type="ORF">KY290_020822</name>
</gene>
<accession>A0ABQ7V1D5</accession>
<dbReference type="EMBL" id="JAIVGD010000015">
    <property type="protein sequence ID" value="KAH0757329.1"/>
    <property type="molecule type" value="Genomic_DNA"/>
</dbReference>
<dbReference type="CDD" id="cd09272">
    <property type="entry name" value="RNase_HI_RT_Ty1"/>
    <property type="match status" value="1"/>
</dbReference>
<name>A0ABQ7V1D5_SOLTU</name>
<dbReference type="PANTHER" id="PTHR11439:SF455">
    <property type="entry name" value="RLK (RECEPTOR-LIKE PROTEIN KINASE) 8, PUTATIVE-RELATED"/>
    <property type="match status" value="1"/>
</dbReference>
<evidence type="ECO:0000313" key="2">
    <source>
        <dbReference type="Proteomes" id="UP000826656"/>
    </source>
</evidence>
<protein>
    <submittedName>
        <fullName evidence="1">Uncharacterized protein</fullName>
    </submittedName>
</protein>
<dbReference type="Proteomes" id="UP000826656">
    <property type="component" value="Unassembled WGS sequence"/>
</dbReference>